<dbReference type="AlphaFoldDB" id="A0A6G0Y5J4"/>
<dbReference type="EMBL" id="VUJU01006111">
    <property type="protein sequence ID" value="KAF0749404.1"/>
    <property type="molecule type" value="Genomic_DNA"/>
</dbReference>
<sequence length="817" mass="94555">MVYWSVGYFESEKTYSVVPSNWLVIQHGKYYCKWPKRQKVTSKMIMNAEDPSNKWLLYPINMIENSTFNTYEEAVKRERQIFTNSTLDGPPYKLYKNTTTVSNICSDQININHNYKGQNIQQNYESQIFPISCIQNTPTTDLLQQILEQGNATHIFLKRLDGKIERLEHKIMDISTNKNNNNIQTLNDDFLSYFPMKDIAGIDNIEALITNDIGFKKNVIGVCKDNFKISDIEFETLVKHWFRHGAQRLARDQLKKGNLSTACSLFKRNFQQYLETEKKLNCIKDPMLSNNVRINKSFNNLTSQESQPSLTSSCTETTNNITLYPTPIDLQFSDDINNINNDAANTPKTILNKNNVTLKDKLCKLISDYHISHNCVNELLQILKSEGLDLPKDVKTLLKTPKTHEIINVYPGSYIHIGVEYMVSPILVAYFDKLKCTNLIQLSINIDGLPITKNSKSTLWPILISFVNIVDLKHIVLPVGIYHGKFKKPDSIFDFLNNFMVEMKNILTHVLCVNNVTFKFEISQVVCDAPAKAFILNVKSHNAYNSCNSCIEEGEFINNRMSYLGISAALRTDESFRNKKDENYHKGESPLESFPINIIFTVVMDYMHNVCLGVMKRMLLFWVKGKKPVRFLNNNIELEISNQLIEFKPFFPSEFNRLPRSLEELEYWKATEFRSFLLYTANDILKQFVTQYPNLYGNEYVTYNVHGLIHLSDFVKIHGSLENFTAFKYENCLQIMKKTVKNSKYPLQDVYNRIVEQYSQVQLLPTYPILKNQIDYNPLIHNDPTVTLYKELITSNFTVSYSSIQSSVYVIATYSIT</sequence>
<keyword evidence="2" id="KW-1185">Reference proteome</keyword>
<dbReference type="OrthoDB" id="6609937at2759"/>
<comment type="caution">
    <text evidence="1">The sequence shown here is derived from an EMBL/GenBank/DDBJ whole genome shotgun (WGS) entry which is preliminary data.</text>
</comment>
<name>A0A6G0Y5J4_APHCR</name>
<gene>
    <name evidence="1" type="ORF">FWK35_00025628</name>
</gene>
<protein>
    <submittedName>
        <fullName evidence="1">DUF4806 domain-containing protein</fullName>
    </submittedName>
</protein>
<feature type="non-terminal residue" evidence="1">
    <location>
        <position position="817"/>
    </location>
</feature>
<accession>A0A6G0Y5J4</accession>
<evidence type="ECO:0000313" key="1">
    <source>
        <dbReference type="EMBL" id="KAF0749404.1"/>
    </source>
</evidence>
<reference evidence="1 2" key="1">
    <citation type="submission" date="2019-08" db="EMBL/GenBank/DDBJ databases">
        <title>Whole genome of Aphis craccivora.</title>
        <authorList>
            <person name="Voronova N.V."/>
            <person name="Shulinski R.S."/>
            <person name="Bandarenka Y.V."/>
            <person name="Zhorov D.G."/>
            <person name="Warner D."/>
        </authorList>
    </citation>
    <scope>NUCLEOTIDE SEQUENCE [LARGE SCALE GENOMIC DNA]</scope>
    <source>
        <strain evidence="1">180601</strain>
        <tissue evidence="1">Whole Body</tissue>
    </source>
</reference>
<dbReference type="PANTHER" id="PTHR33053">
    <property type="entry name" value="PROTEIN, PUTATIVE-RELATED"/>
    <property type="match status" value="1"/>
</dbReference>
<dbReference type="Proteomes" id="UP000478052">
    <property type="component" value="Unassembled WGS sequence"/>
</dbReference>
<organism evidence="1 2">
    <name type="scientific">Aphis craccivora</name>
    <name type="common">Cowpea aphid</name>
    <dbReference type="NCBI Taxonomy" id="307492"/>
    <lineage>
        <taxon>Eukaryota</taxon>
        <taxon>Metazoa</taxon>
        <taxon>Ecdysozoa</taxon>
        <taxon>Arthropoda</taxon>
        <taxon>Hexapoda</taxon>
        <taxon>Insecta</taxon>
        <taxon>Pterygota</taxon>
        <taxon>Neoptera</taxon>
        <taxon>Paraneoptera</taxon>
        <taxon>Hemiptera</taxon>
        <taxon>Sternorrhyncha</taxon>
        <taxon>Aphidomorpha</taxon>
        <taxon>Aphidoidea</taxon>
        <taxon>Aphididae</taxon>
        <taxon>Aphidini</taxon>
        <taxon>Aphis</taxon>
        <taxon>Aphis</taxon>
    </lineage>
</organism>
<evidence type="ECO:0000313" key="2">
    <source>
        <dbReference type="Proteomes" id="UP000478052"/>
    </source>
</evidence>
<proteinExistence type="predicted"/>